<keyword evidence="4 7" id="KW-0812">Transmembrane</keyword>
<evidence type="ECO:0000256" key="1">
    <source>
        <dbReference type="ARBA" id="ARBA00004651"/>
    </source>
</evidence>
<name>A0A2S8G0T8_9BACT</name>
<dbReference type="RefSeq" id="WP_105329003.1">
    <property type="nucleotide sequence ID" value="NZ_PUHY01000005.1"/>
</dbReference>
<evidence type="ECO:0000313" key="9">
    <source>
        <dbReference type="EMBL" id="PQO37754.1"/>
    </source>
</evidence>
<feature type="transmembrane region" description="Helical" evidence="7">
    <location>
        <begin position="6"/>
        <end position="26"/>
    </location>
</feature>
<evidence type="ECO:0000259" key="8">
    <source>
        <dbReference type="Pfam" id="PF04239"/>
    </source>
</evidence>
<reference evidence="9 10" key="1">
    <citation type="submission" date="2018-02" db="EMBL/GenBank/DDBJ databases">
        <title>Comparative genomes isolates from brazilian mangrove.</title>
        <authorList>
            <person name="Araujo J.E."/>
            <person name="Taketani R.G."/>
            <person name="Silva M.C.P."/>
            <person name="Loureco M.V."/>
            <person name="Andreote F.D."/>
        </authorList>
    </citation>
    <scope>NUCLEOTIDE SEQUENCE [LARGE SCALE GENOMIC DNA]</scope>
    <source>
        <strain evidence="9 10">Hex-1 MGV</strain>
    </source>
</reference>
<dbReference type="GO" id="GO:0005886">
    <property type="term" value="C:plasma membrane"/>
    <property type="evidence" value="ECO:0007669"/>
    <property type="project" value="UniProtKB-SubCell"/>
</dbReference>
<dbReference type="Pfam" id="PF04239">
    <property type="entry name" value="DUF421"/>
    <property type="match status" value="1"/>
</dbReference>
<dbReference type="InterPro" id="IPR007353">
    <property type="entry name" value="DUF421"/>
</dbReference>
<accession>A0A2S8G0T8</accession>
<evidence type="ECO:0000256" key="5">
    <source>
        <dbReference type="ARBA" id="ARBA00022989"/>
    </source>
</evidence>
<keyword evidence="3" id="KW-1003">Cell membrane</keyword>
<keyword evidence="6 7" id="KW-0472">Membrane</keyword>
<evidence type="ECO:0000256" key="3">
    <source>
        <dbReference type="ARBA" id="ARBA00022475"/>
    </source>
</evidence>
<dbReference type="OrthoDB" id="9793799at2"/>
<dbReference type="InterPro" id="IPR023090">
    <property type="entry name" value="UPF0702_alpha/beta_dom_sf"/>
</dbReference>
<feature type="transmembrane region" description="Helical" evidence="7">
    <location>
        <begin position="63"/>
        <end position="83"/>
    </location>
</feature>
<dbReference type="Gene3D" id="3.30.240.20">
    <property type="entry name" value="bsu07140 like domains"/>
    <property type="match status" value="1"/>
</dbReference>
<dbReference type="PANTHER" id="PTHR34582:SF6">
    <property type="entry name" value="UPF0702 TRANSMEMBRANE PROTEIN YCAP"/>
    <property type="match status" value="1"/>
</dbReference>
<evidence type="ECO:0000256" key="2">
    <source>
        <dbReference type="ARBA" id="ARBA00006448"/>
    </source>
</evidence>
<sequence>MDGTAEQLLTIVAATVVVYGAILYYTRLTGLRSFSKMSASDFAMTVAVGSLFASTAVSPEQQFGPGLVALATLFASQFAIAWARRKSSWFSRIVDNEPLLLMRNGRVLDENLNQAQVTRADLIAKLREANVWDLNQVAAVVFETTGDISVLHGNHSSDVSPQLLEDVSPGELGRSQA</sequence>
<comment type="caution">
    <text evidence="9">The sequence shown here is derived from an EMBL/GenBank/DDBJ whole genome shotgun (WGS) entry which is preliminary data.</text>
</comment>
<evidence type="ECO:0000256" key="6">
    <source>
        <dbReference type="ARBA" id="ARBA00023136"/>
    </source>
</evidence>
<comment type="subcellular location">
    <subcellularLocation>
        <location evidence="1">Cell membrane</location>
        <topology evidence="1">Multi-pass membrane protein</topology>
    </subcellularLocation>
</comment>
<protein>
    <submittedName>
        <fullName evidence="9">DUF421 domain-containing protein</fullName>
    </submittedName>
</protein>
<evidence type="ECO:0000256" key="7">
    <source>
        <dbReference type="SAM" id="Phobius"/>
    </source>
</evidence>
<evidence type="ECO:0000313" key="10">
    <source>
        <dbReference type="Proteomes" id="UP000238322"/>
    </source>
</evidence>
<dbReference type="Proteomes" id="UP000238322">
    <property type="component" value="Unassembled WGS sequence"/>
</dbReference>
<organism evidence="9 10">
    <name type="scientific">Blastopirellula marina</name>
    <dbReference type="NCBI Taxonomy" id="124"/>
    <lineage>
        <taxon>Bacteria</taxon>
        <taxon>Pseudomonadati</taxon>
        <taxon>Planctomycetota</taxon>
        <taxon>Planctomycetia</taxon>
        <taxon>Pirellulales</taxon>
        <taxon>Pirellulaceae</taxon>
        <taxon>Blastopirellula</taxon>
    </lineage>
</organism>
<comment type="similarity">
    <text evidence="2">Belongs to the UPF0702 family.</text>
</comment>
<dbReference type="EMBL" id="PUHY01000005">
    <property type="protein sequence ID" value="PQO37754.1"/>
    <property type="molecule type" value="Genomic_DNA"/>
</dbReference>
<dbReference type="PANTHER" id="PTHR34582">
    <property type="entry name" value="UPF0702 TRANSMEMBRANE PROTEIN YCAP"/>
    <property type="match status" value="1"/>
</dbReference>
<gene>
    <name evidence="9" type="ORF">C5Y83_07365</name>
</gene>
<dbReference type="AlphaFoldDB" id="A0A2S8G0T8"/>
<keyword evidence="5 7" id="KW-1133">Transmembrane helix</keyword>
<proteinExistence type="inferred from homology"/>
<evidence type="ECO:0000256" key="4">
    <source>
        <dbReference type="ARBA" id="ARBA00022692"/>
    </source>
</evidence>
<feature type="domain" description="YetF C-terminal" evidence="8">
    <location>
        <begin position="86"/>
        <end position="155"/>
    </location>
</feature>